<evidence type="ECO:0000313" key="3">
    <source>
        <dbReference type="Proteomes" id="UP000827405"/>
    </source>
</evidence>
<organism evidence="2 3">
    <name type="scientific">Bacillus phage vB_BanS_Booya</name>
    <dbReference type="NCBI Taxonomy" id="2894778"/>
    <lineage>
        <taxon>Viruses</taxon>
        <taxon>Duplodnaviria</taxon>
        <taxon>Heunggongvirae</taxon>
        <taxon>Uroviricota</taxon>
        <taxon>Caudoviricetes</taxon>
        <taxon>Wbetavirus</taxon>
        <taxon>Wbetavirus booya</taxon>
    </lineage>
</organism>
<protein>
    <submittedName>
        <fullName evidence="2">Uncharacterized protein</fullName>
    </submittedName>
</protein>
<evidence type="ECO:0000313" key="2">
    <source>
        <dbReference type="EMBL" id="UGO51600.1"/>
    </source>
</evidence>
<feature type="coiled-coil region" evidence="1">
    <location>
        <begin position="4"/>
        <end position="31"/>
    </location>
</feature>
<name>A0AAE9CE97_9CAUD</name>
<accession>A0AAE9CE97</accession>
<dbReference type="Proteomes" id="UP000827405">
    <property type="component" value="Segment"/>
</dbReference>
<evidence type="ECO:0000256" key="1">
    <source>
        <dbReference type="SAM" id="Coils"/>
    </source>
</evidence>
<keyword evidence="3" id="KW-1185">Reference proteome</keyword>
<reference evidence="2" key="1">
    <citation type="submission" date="2021-10" db="EMBL/GenBank/DDBJ databases">
        <authorList>
            <person name="Lavering E.D."/>
            <person name="James R."/>
            <person name="Fairfolm J.D."/>
            <person name="Gaertner R."/>
            <person name="Thurgood T.L."/>
            <person name="Robison R.A."/>
            <person name="Grose J.H."/>
        </authorList>
    </citation>
    <scope>NUCLEOTIDE SEQUENCE</scope>
</reference>
<sequence>MMNVQELSMRLENLEHKVLQVETKADALKQTSIQKGDKVKVVYPHLGIQGEYLVKKIDNGVMELVAEETMKKIQE</sequence>
<keyword evidence="1" id="KW-0175">Coiled coil</keyword>
<proteinExistence type="predicted"/>
<dbReference type="EMBL" id="OK499999">
    <property type="protein sequence ID" value="UGO51600.1"/>
    <property type="molecule type" value="Genomic_DNA"/>
</dbReference>
<gene>
    <name evidence="2" type="ORF">BOOYA_52</name>
</gene>